<organism evidence="2 3">
    <name type="scientific">Cercophora newfieldiana</name>
    <dbReference type="NCBI Taxonomy" id="92897"/>
    <lineage>
        <taxon>Eukaryota</taxon>
        <taxon>Fungi</taxon>
        <taxon>Dikarya</taxon>
        <taxon>Ascomycota</taxon>
        <taxon>Pezizomycotina</taxon>
        <taxon>Sordariomycetes</taxon>
        <taxon>Sordariomycetidae</taxon>
        <taxon>Sordariales</taxon>
        <taxon>Lasiosphaeriaceae</taxon>
        <taxon>Cercophora</taxon>
    </lineage>
</organism>
<evidence type="ECO:0000256" key="1">
    <source>
        <dbReference type="SAM" id="SignalP"/>
    </source>
</evidence>
<feature type="signal peptide" evidence="1">
    <location>
        <begin position="1"/>
        <end position="17"/>
    </location>
</feature>
<comment type="caution">
    <text evidence="2">The sequence shown here is derived from an EMBL/GenBank/DDBJ whole genome shotgun (WGS) entry which is preliminary data.</text>
</comment>
<gene>
    <name evidence="2" type="ORF">B0T16DRAFT_420534</name>
</gene>
<evidence type="ECO:0000313" key="3">
    <source>
        <dbReference type="Proteomes" id="UP001174936"/>
    </source>
</evidence>
<evidence type="ECO:0000313" key="2">
    <source>
        <dbReference type="EMBL" id="KAK0641791.1"/>
    </source>
</evidence>
<dbReference type="EMBL" id="JAULSV010000006">
    <property type="protein sequence ID" value="KAK0641791.1"/>
    <property type="molecule type" value="Genomic_DNA"/>
</dbReference>
<feature type="chain" id="PRO_5041437859" evidence="1">
    <location>
        <begin position="18"/>
        <end position="116"/>
    </location>
</feature>
<dbReference type="Proteomes" id="UP001174936">
    <property type="component" value="Unassembled WGS sequence"/>
</dbReference>
<keyword evidence="3" id="KW-1185">Reference proteome</keyword>
<keyword evidence="1" id="KW-0732">Signal</keyword>
<dbReference type="AlphaFoldDB" id="A0AA39XX06"/>
<sequence length="116" mass="13180">MKFLTIIALTFTALTTATPIAPRTPGEECWPLSCDWDDCVNNKICFKKLAVRYTDMMQARQATAKVEARAPGEECWPLSCDWDDCVNNKICFKKLAVRYTEARNAGREIQVEAEEI</sequence>
<proteinExistence type="predicted"/>
<accession>A0AA39XX06</accession>
<name>A0AA39XX06_9PEZI</name>
<protein>
    <submittedName>
        <fullName evidence="2">Uncharacterized protein</fullName>
    </submittedName>
</protein>
<reference evidence="2" key="1">
    <citation type="submission" date="2023-06" db="EMBL/GenBank/DDBJ databases">
        <title>Genome-scale phylogeny and comparative genomics of the fungal order Sordariales.</title>
        <authorList>
            <consortium name="Lawrence Berkeley National Laboratory"/>
            <person name="Hensen N."/>
            <person name="Bonometti L."/>
            <person name="Westerberg I."/>
            <person name="Brannstrom I.O."/>
            <person name="Guillou S."/>
            <person name="Cros-Aarteil S."/>
            <person name="Calhoun S."/>
            <person name="Haridas S."/>
            <person name="Kuo A."/>
            <person name="Mondo S."/>
            <person name="Pangilinan J."/>
            <person name="Riley R."/>
            <person name="Labutti K."/>
            <person name="Andreopoulos B."/>
            <person name="Lipzen A."/>
            <person name="Chen C."/>
            <person name="Yanf M."/>
            <person name="Daum C."/>
            <person name="Ng V."/>
            <person name="Clum A."/>
            <person name="Steindorff A."/>
            <person name="Ohm R."/>
            <person name="Martin F."/>
            <person name="Silar P."/>
            <person name="Natvig D."/>
            <person name="Lalanne C."/>
            <person name="Gautier V."/>
            <person name="Ament-Velasquez S.L."/>
            <person name="Kruys A."/>
            <person name="Hutchinson M.I."/>
            <person name="Powell A.J."/>
            <person name="Barry K."/>
            <person name="Miller A.N."/>
            <person name="Grigoriev I.V."/>
            <person name="Debuchy R."/>
            <person name="Gladieux P."/>
            <person name="Thoren M.H."/>
            <person name="Johannesson H."/>
        </authorList>
    </citation>
    <scope>NUCLEOTIDE SEQUENCE</scope>
    <source>
        <strain evidence="2">SMH2532-1</strain>
    </source>
</reference>